<dbReference type="CDD" id="cd18793">
    <property type="entry name" value="SF2_C_SNF"/>
    <property type="match status" value="1"/>
</dbReference>
<dbReference type="InterPro" id="IPR049730">
    <property type="entry name" value="SNF2/RAD54-like_C"/>
</dbReference>
<keyword evidence="9" id="KW-0539">Nucleus</keyword>
<feature type="compositionally biased region" description="Low complexity" evidence="11">
    <location>
        <begin position="1882"/>
        <end position="1898"/>
    </location>
</feature>
<keyword evidence="3" id="KW-0547">Nucleotide-binding</keyword>
<feature type="compositionally biased region" description="Basic residues" evidence="11">
    <location>
        <begin position="1844"/>
        <end position="1861"/>
    </location>
</feature>
<dbReference type="GO" id="GO:0004386">
    <property type="term" value="F:helicase activity"/>
    <property type="evidence" value="ECO:0007669"/>
    <property type="project" value="UniProtKB-KW"/>
</dbReference>
<protein>
    <submittedName>
        <fullName evidence="15">Helicase domino</fullName>
    </submittedName>
</protein>
<comment type="subcellular location">
    <subcellularLocation>
        <location evidence="1">Nucleus</location>
    </subcellularLocation>
</comment>
<comment type="caution">
    <text evidence="15">The sequence shown here is derived from an EMBL/GenBank/DDBJ whole genome shotgun (WGS) entry which is preliminary data.</text>
</comment>
<feature type="region of interest" description="Disordered" evidence="11">
    <location>
        <begin position="429"/>
        <end position="509"/>
    </location>
</feature>
<evidence type="ECO:0000313" key="15">
    <source>
        <dbReference type="EMBL" id="KAL5108649.1"/>
    </source>
</evidence>
<evidence type="ECO:0000256" key="3">
    <source>
        <dbReference type="ARBA" id="ARBA00022741"/>
    </source>
</evidence>
<dbReference type="SUPFAM" id="SSF52540">
    <property type="entry name" value="P-loop containing nucleoside triphosphate hydrolases"/>
    <property type="match status" value="2"/>
</dbReference>
<dbReference type="Gene3D" id="3.40.50.300">
    <property type="entry name" value="P-loop containing nucleotide triphosphate hydrolases"/>
    <property type="match status" value="1"/>
</dbReference>
<feature type="domain" description="Helicase C-terminal" evidence="13">
    <location>
        <begin position="1392"/>
        <end position="1542"/>
    </location>
</feature>
<feature type="compositionally biased region" description="Acidic residues" evidence="11">
    <location>
        <begin position="1942"/>
        <end position="1952"/>
    </location>
</feature>
<evidence type="ECO:0000313" key="16">
    <source>
        <dbReference type="Proteomes" id="UP001651158"/>
    </source>
</evidence>
<dbReference type="Pfam" id="PF00176">
    <property type="entry name" value="SNF2-rel_dom"/>
    <property type="match status" value="1"/>
</dbReference>
<feature type="region of interest" description="Disordered" evidence="11">
    <location>
        <begin position="1675"/>
        <end position="1704"/>
    </location>
</feature>
<dbReference type="Pfam" id="PF00271">
    <property type="entry name" value="Helicase_C"/>
    <property type="match status" value="1"/>
</dbReference>
<dbReference type="InterPro" id="IPR000330">
    <property type="entry name" value="SNF2_N"/>
</dbReference>
<evidence type="ECO:0000256" key="4">
    <source>
        <dbReference type="ARBA" id="ARBA00022801"/>
    </source>
</evidence>
<feature type="compositionally biased region" description="Basic and acidic residues" evidence="11">
    <location>
        <begin position="453"/>
        <end position="481"/>
    </location>
</feature>
<comment type="similarity">
    <text evidence="2">Belongs to the SNF2/RAD54 helicase family. SWR1 subfamily.</text>
</comment>
<dbReference type="EMBL" id="JAKROA010000003">
    <property type="protein sequence ID" value="KAL5108649.1"/>
    <property type="molecule type" value="Genomic_DNA"/>
</dbReference>
<feature type="region of interest" description="Disordered" evidence="11">
    <location>
        <begin position="329"/>
        <end position="394"/>
    </location>
</feature>
<dbReference type="InterPro" id="IPR027417">
    <property type="entry name" value="P-loop_NTPase"/>
</dbReference>
<evidence type="ECO:0000259" key="13">
    <source>
        <dbReference type="PROSITE" id="PS51194"/>
    </source>
</evidence>
<evidence type="ECO:0000256" key="7">
    <source>
        <dbReference type="ARBA" id="ARBA00022853"/>
    </source>
</evidence>
<keyword evidence="5 15" id="KW-0347">Helicase</keyword>
<feature type="region of interest" description="Disordered" evidence="11">
    <location>
        <begin position="1576"/>
        <end position="1606"/>
    </location>
</feature>
<feature type="coiled-coil region" evidence="10">
    <location>
        <begin position="1648"/>
        <end position="1675"/>
    </location>
</feature>
<evidence type="ECO:0000256" key="1">
    <source>
        <dbReference type="ARBA" id="ARBA00004123"/>
    </source>
</evidence>
<feature type="compositionally biased region" description="Low complexity" evidence="11">
    <location>
        <begin position="549"/>
        <end position="572"/>
    </location>
</feature>
<evidence type="ECO:0000256" key="9">
    <source>
        <dbReference type="ARBA" id="ARBA00023242"/>
    </source>
</evidence>
<keyword evidence="10" id="KW-0175">Coiled coil</keyword>
<dbReference type="PANTHER" id="PTHR45685">
    <property type="entry name" value="HELICASE SRCAP-RELATED"/>
    <property type="match status" value="1"/>
</dbReference>
<dbReference type="InterPro" id="IPR014001">
    <property type="entry name" value="Helicase_ATP-bd"/>
</dbReference>
<keyword evidence="16" id="KW-1185">Reference proteome</keyword>
<keyword evidence="4" id="KW-0378">Hydrolase</keyword>
<dbReference type="InterPro" id="IPR050520">
    <property type="entry name" value="INO80/SWR1_helicase"/>
</dbReference>
<dbReference type="Gene3D" id="3.40.50.10810">
    <property type="entry name" value="Tandem AAA-ATPase domain"/>
    <property type="match status" value="1"/>
</dbReference>
<dbReference type="PROSITE" id="PS51204">
    <property type="entry name" value="HSA"/>
    <property type="match status" value="1"/>
</dbReference>
<dbReference type="SMART" id="SM00573">
    <property type="entry name" value="HSA"/>
    <property type="match status" value="1"/>
</dbReference>
<dbReference type="Pfam" id="PF07529">
    <property type="entry name" value="HSA"/>
    <property type="match status" value="1"/>
</dbReference>
<dbReference type="InterPro" id="IPR014012">
    <property type="entry name" value="HSA_dom"/>
</dbReference>
<evidence type="ECO:0000256" key="5">
    <source>
        <dbReference type="ARBA" id="ARBA00022806"/>
    </source>
</evidence>
<feature type="coiled-coil region" evidence="10">
    <location>
        <begin position="1766"/>
        <end position="1809"/>
    </location>
</feature>
<feature type="compositionally biased region" description="Acidic residues" evidence="11">
    <location>
        <begin position="362"/>
        <end position="372"/>
    </location>
</feature>
<feature type="region of interest" description="Disordered" evidence="11">
    <location>
        <begin position="534"/>
        <end position="609"/>
    </location>
</feature>
<feature type="compositionally biased region" description="Acidic residues" evidence="11">
    <location>
        <begin position="573"/>
        <end position="582"/>
    </location>
</feature>
<dbReference type="PROSITE" id="PS51194">
    <property type="entry name" value="HELICASE_CTER"/>
    <property type="match status" value="1"/>
</dbReference>
<feature type="compositionally biased region" description="Basic and acidic residues" evidence="11">
    <location>
        <begin position="373"/>
        <end position="391"/>
    </location>
</feature>
<feature type="compositionally biased region" description="Low complexity" evidence="11">
    <location>
        <begin position="1863"/>
        <end position="1872"/>
    </location>
</feature>
<evidence type="ECO:0000256" key="8">
    <source>
        <dbReference type="ARBA" id="ARBA00023125"/>
    </source>
</evidence>
<sequence>MLVVSRLLRDLMKVNPFAPSLICSHLYAGGYSGSMKCQQMFNLVRHLKKRLNCVKLHYHEFLAELTYLQGGGLLTEFESWRRDRPQDLMHALFSGHLDADDLNEISAFMSGHLPMHEMFPTHVDSSQADDMDDDSDEDFGRIVDESAIPLLVRKEVETLKRVLQFKRLGLWSRDAASLSGDDKQRSSDVKPSLSSLAPPPELTRPRDHLDYMFAEMRWLAEDFKKERHWKKVTAKKLAYAALKVYKEKAERSLKAEREEATRIRKQCALIARMVRDWWRQMDKIVQTKQKARLTARHQQAMSTHLGHVIETTERYTMWLTEGIIGVKQPAATDQEASDKETTRDEKTKEAESPRESDAEFVANEEESTDDEETIAKEEEMARRDAGSKEDGSTEVATLCAEAEASIDDLLPPGYLEHLQQLNETGGMAIKRGADEVSSEEEAIPPRKKRHLDRRFNIETKSSTDDGIVAEKETQGRTKRDYGNNCDGNNDDDGPSPGESKEVSQLEAEADMSIEELLARYGLRSDQLTYWKEQRNDLESSSSTEDTRSATDSGSTSETSDSESSSRASSAFETEGDDGEAAEEPGLKELLSDDEKENLEKSGSSMPDNPELKAIADAAMSAQPHGNTLASVAEPVKTPFLLAGSLREYQVVGLSWLVAIYQKRLNGILADEMGLGKTIQTIALLAYLACELGIWGPHLIVVPNSVILNWEVEFKKWCPGFKILTYFGSAKERKAKRKGWTKTNAFHVCITSYRLAIQDSSAFKRKKWKYLILDEAQNIKNFKSQRWQTLLTFNSQRRLLLTGTPLQNSLMELWSLMHFLMPNIFQSHREFQEWFASPLTGMIEGNSEYNEQLVMRLHKVLRPFLLRRLKEDVERQMPKKYEHVILCRLSKRQRYLYDDFMSLSTTKDTLASGQFLSVMNILMQLRKVCNHPNLFEPRPITSPFRIADGEVRLEVPRLVAQASQPLLVAFHPGTPSAWTQAQSLDWLDRAGAAARLLGQTASLAEMARDLPAFVARRVHQLQAKPGLISVVENSDPVDFVSRQREFFTDLKKQKGLEMNDSSSGRWRQPPIFLSRSIVLEVNETIAKSADGYYPSGTKPPYPILPRPILKGASYIIAHCRPNPWDAGIPKSVLRSRHAERQHRLSLLSRVNERRCANPYGTPTFEATSMPTPDLVYFLTSAVIRRPVKRPARFATGAWIACQSALRTWPDKRACDDFDGPPTYLRHPAFVVSGLGATGLQAPELERLQAFYGPEAAFPVRMVSPRAFRQMLFSPIDCLEYFSSYFEKFLITTPSAISSGVSLHTSCASIHRIEMQQEKVFEDILQPFLEAARVFKHCTMYKKNPAMSKIHCACDNLTFRSWVMPDQLHRVCNSHLFQFPDPRLIQYDCGKLQRLDLLLRELYADEHRVLIFTQMARMLDILEQFLAYHGYRYLRLDGATKVEQRQILMERFNMDSRIFVFILSTRSGGLGVNLTGADTVIFYDSDWNPTMDAQAQDRCHRIGQTRDVHIYRLISERTVEENILRKANQKRLLSDVAIEGGKFTTAFFKQSIISDLFAEPSGLMDLLQDKEEIEIVKTKKAADAEEESMGKSGAQSPPSPPLLTTRSGRQIRWKGATSILLNAKQQSTAAAASSQTAITDSQWVAALDACEDDENDRAAAKRALDEAKADLEEFDESKPIEGGVSGEGDAKISGTDDVAPSIEGSTSDPLARFVKKRQQEANAVDTNVVVGSDALTPEAMVERELAEFESLLRPIERFGVNHLESFQDDTLNLELEQFEAQIEESKKEWKLNTLKALHEADEERAELEEDEILYCDPDYDPEAARLAELGEIERAEEMEEMIGRGVRGRRGRGSGRFRGRGPRIRGGAASIGRGVVRRVDNERSTVQSRDSDASSSTTAQFRLRQPSPDNEESSVDRAAWFHARYRENAGGRRRLAIPDYVDWDEEEDEDEPEATDIWSPSPVSSRRDFTIASAFTTVPPSKRGRGRGRGRGTGNGSTISTRGRRRLPDYWPREGGEVTCTKRRRRFSSSLYADDMEDSASTSVRSDSMISVENYAGRARQRGRPLPAVFQPTGRLDVESARPSARMTPSIIRPSNPRQYYRQYDGIYTPVGSNSSFSSPFSGPIGVSGRGFYQPSVSPSGMLQHNSKVLNSLIQTAVEPRGETSIFKHPSLPSHEEDVSSRYQPTQYHPRVRCHTPRHRLTINPQPRLQSFFRPTVGIPMRSANIAPPRQYHPSSVSSTQVIQEEPTVSVQTLSNGVHSVQPLRQVLSGPSGRPVFVITRQLKTPSGEVYQQRITQPVQPPTKFVQVVRRVSQVSGAVQPQVTMPSTARPVIRLSPPLTRVTSVPTSTTANATLTTPTTTSTAVTTVPPGRKIIRVVRSTAPNAIRILPPRIPP</sequence>
<organism evidence="15 16">
    <name type="scientific">Taenia crassiceps</name>
    <dbReference type="NCBI Taxonomy" id="6207"/>
    <lineage>
        <taxon>Eukaryota</taxon>
        <taxon>Metazoa</taxon>
        <taxon>Spiralia</taxon>
        <taxon>Lophotrochozoa</taxon>
        <taxon>Platyhelminthes</taxon>
        <taxon>Cestoda</taxon>
        <taxon>Eucestoda</taxon>
        <taxon>Cyclophyllidea</taxon>
        <taxon>Taeniidae</taxon>
        <taxon>Taenia</taxon>
    </lineage>
</organism>
<dbReference type="PROSITE" id="PS51192">
    <property type="entry name" value="HELICASE_ATP_BIND_1"/>
    <property type="match status" value="1"/>
</dbReference>
<evidence type="ECO:0000256" key="11">
    <source>
        <dbReference type="SAM" id="MobiDB-lite"/>
    </source>
</evidence>
<dbReference type="CDD" id="cd18003">
    <property type="entry name" value="DEXQc_SRCAP"/>
    <property type="match status" value="1"/>
</dbReference>
<keyword evidence="7" id="KW-0156">Chromatin regulator</keyword>
<feature type="domain" description="Helicase ATP-binding" evidence="12">
    <location>
        <begin position="657"/>
        <end position="822"/>
    </location>
</feature>
<evidence type="ECO:0000259" key="12">
    <source>
        <dbReference type="PROSITE" id="PS51192"/>
    </source>
</evidence>
<dbReference type="PANTHER" id="PTHR45685:SF1">
    <property type="entry name" value="HELICASE SRCAP"/>
    <property type="match status" value="1"/>
</dbReference>
<evidence type="ECO:0000256" key="2">
    <source>
        <dbReference type="ARBA" id="ARBA00009220"/>
    </source>
</evidence>
<feature type="region of interest" description="Disordered" evidence="11">
    <location>
        <begin position="1942"/>
        <end position="2012"/>
    </location>
</feature>
<feature type="compositionally biased region" description="Basic and acidic residues" evidence="11">
    <location>
        <begin position="336"/>
        <end position="357"/>
    </location>
</feature>
<evidence type="ECO:0000256" key="6">
    <source>
        <dbReference type="ARBA" id="ARBA00022840"/>
    </source>
</evidence>
<dbReference type="InterPro" id="IPR038718">
    <property type="entry name" value="SNF2-like_sf"/>
</dbReference>
<feature type="region of interest" description="Disordered" evidence="11">
    <location>
        <begin position="178"/>
        <end position="202"/>
    </location>
</feature>
<name>A0ABR4QG82_9CEST</name>
<dbReference type="InterPro" id="IPR001650">
    <property type="entry name" value="Helicase_C-like"/>
</dbReference>
<keyword evidence="8" id="KW-0238">DNA-binding</keyword>
<accession>A0ABR4QG82</accession>
<proteinExistence type="inferred from homology"/>
<gene>
    <name evidence="15" type="ORF">TcWFU_002819</name>
</gene>
<feature type="domain" description="HSA" evidence="14">
    <location>
        <begin position="196"/>
        <end position="268"/>
    </location>
</feature>
<dbReference type="Proteomes" id="UP001651158">
    <property type="component" value="Unassembled WGS sequence"/>
</dbReference>
<evidence type="ECO:0000256" key="10">
    <source>
        <dbReference type="SAM" id="Coils"/>
    </source>
</evidence>
<dbReference type="SMART" id="SM00487">
    <property type="entry name" value="DEXDc"/>
    <property type="match status" value="1"/>
</dbReference>
<feature type="region of interest" description="Disordered" evidence="11">
    <location>
        <begin position="1844"/>
        <end position="1913"/>
    </location>
</feature>
<dbReference type="SMART" id="SM00490">
    <property type="entry name" value="HELICc"/>
    <property type="match status" value="1"/>
</dbReference>
<feature type="coiled-coil region" evidence="10">
    <location>
        <begin position="239"/>
        <end position="266"/>
    </location>
</feature>
<reference evidence="15 16" key="1">
    <citation type="journal article" date="2022" name="Front. Cell. Infect. Microbiol.">
        <title>The Genomes of Two Strains of Taenia crassiceps the Animal Model for the Study of Human Cysticercosis.</title>
        <authorList>
            <person name="Bobes R.J."/>
            <person name="Estrada K."/>
            <person name="Rios-Valencia D.G."/>
            <person name="Calderon-Gallegos A."/>
            <person name="de la Torre P."/>
            <person name="Carrero J.C."/>
            <person name="Sanchez-Flores A."/>
            <person name="Laclette J.P."/>
        </authorList>
    </citation>
    <scope>NUCLEOTIDE SEQUENCE [LARGE SCALE GENOMIC DNA]</scope>
    <source>
        <strain evidence="15">WFUcys</strain>
    </source>
</reference>
<evidence type="ECO:0000259" key="14">
    <source>
        <dbReference type="PROSITE" id="PS51204"/>
    </source>
</evidence>
<keyword evidence="6" id="KW-0067">ATP-binding</keyword>